<dbReference type="EMBL" id="JANBPW010002951">
    <property type="protein sequence ID" value="KAJ1939116.1"/>
    <property type="molecule type" value="Genomic_DNA"/>
</dbReference>
<organism evidence="1 2">
    <name type="scientific">Linderina macrospora</name>
    <dbReference type="NCBI Taxonomy" id="4868"/>
    <lineage>
        <taxon>Eukaryota</taxon>
        <taxon>Fungi</taxon>
        <taxon>Fungi incertae sedis</taxon>
        <taxon>Zoopagomycota</taxon>
        <taxon>Kickxellomycotina</taxon>
        <taxon>Kickxellomycetes</taxon>
        <taxon>Kickxellales</taxon>
        <taxon>Kickxellaceae</taxon>
        <taxon>Linderina</taxon>
    </lineage>
</organism>
<keyword evidence="2" id="KW-1185">Reference proteome</keyword>
<dbReference type="Proteomes" id="UP001150603">
    <property type="component" value="Unassembled WGS sequence"/>
</dbReference>
<proteinExistence type="predicted"/>
<protein>
    <submittedName>
        <fullName evidence="1">Carrier protein, mitochondrial</fullName>
    </submittedName>
</protein>
<sequence length="227" mass="25086">MIYFVGYDYLRAWMGVRMKASTVLAPYEQFASLVAGCMARTAAASVISPLELVRTRMQSSATHDLRTVLRGVSSEIRHGGPSTLWRGLVPTLWRDVPFSAIYWFGYEQWSQRVFAPIFNDRQHTSGASDTLTRLMTSFFSGAASGIVAATITTPFDVAKTRRQIEQHANPKAHIAQHRTFASMLRHIVANEGARGLFAGLAPRLMKIAPSCAIMISSYELGKIVLSS</sequence>
<evidence type="ECO:0000313" key="1">
    <source>
        <dbReference type="EMBL" id="KAJ1939116.1"/>
    </source>
</evidence>
<accession>A0ACC1J655</accession>
<reference evidence="1" key="1">
    <citation type="submission" date="2022-07" db="EMBL/GenBank/DDBJ databases">
        <title>Phylogenomic reconstructions and comparative analyses of Kickxellomycotina fungi.</title>
        <authorList>
            <person name="Reynolds N.K."/>
            <person name="Stajich J.E."/>
            <person name="Barry K."/>
            <person name="Grigoriev I.V."/>
            <person name="Crous P."/>
            <person name="Smith M.E."/>
        </authorList>
    </citation>
    <scope>NUCLEOTIDE SEQUENCE</scope>
    <source>
        <strain evidence="1">NRRL 5244</strain>
    </source>
</reference>
<comment type="caution">
    <text evidence="1">The sequence shown here is derived from an EMBL/GenBank/DDBJ whole genome shotgun (WGS) entry which is preliminary data.</text>
</comment>
<evidence type="ECO:0000313" key="2">
    <source>
        <dbReference type="Proteomes" id="UP001150603"/>
    </source>
</evidence>
<name>A0ACC1J655_9FUNG</name>
<gene>
    <name evidence="1" type="primary">MTM1</name>
    <name evidence="1" type="ORF">FBU59_004229</name>
</gene>